<dbReference type="GO" id="GO:0000182">
    <property type="term" value="F:rDNA binding"/>
    <property type="evidence" value="ECO:0007669"/>
    <property type="project" value="TreeGrafter"/>
</dbReference>
<keyword evidence="3" id="KW-0539">Nucleus</keyword>
<evidence type="ECO:0000256" key="3">
    <source>
        <dbReference type="ARBA" id="ARBA00023242"/>
    </source>
</evidence>
<organism evidence="5 6">
    <name type="scientific">Schizophyllum amplum</name>
    <dbReference type="NCBI Taxonomy" id="97359"/>
    <lineage>
        <taxon>Eukaryota</taxon>
        <taxon>Fungi</taxon>
        <taxon>Dikarya</taxon>
        <taxon>Basidiomycota</taxon>
        <taxon>Agaricomycotina</taxon>
        <taxon>Agaricomycetes</taxon>
        <taxon>Agaricomycetidae</taxon>
        <taxon>Agaricales</taxon>
        <taxon>Schizophyllaceae</taxon>
        <taxon>Schizophyllum</taxon>
    </lineage>
</organism>
<dbReference type="Proteomes" id="UP000320762">
    <property type="component" value="Unassembled WGS sequence"/>
</dbReference>
<comment type="subcellular location">
    <subcellularLocation>
        <location evidence="1">Nucleus</location>
    </subcellularLocation>
</comment>
<feature type="compositionally biased region" description="Basic and acidic residues" evidence="4">
    <location>
        <begin position="1126"/>
        <end position="1145"/>
    </location>
</feature>
<feature type="compositionally biased region" description="Basic and acidic residues" evidence="4">
    <location>
        <begin position="778"/>
        <end position="788"/>
    </location>
</feature>
<gene>
    <name evidence="5" type="ORF">BD626DRAFT_570544</name>
</gene>
<evidence type="ECO:0000256" key="1">
    <source>
        <dbReference type="ARBA" id="ARBA00004123"/>
    </source>
</evidence>
<name>A0A550CAL6_9AGAR</name>
<comment type="similarity">
    <text evidence="2">Belongs to the MYBBP1A family.</text>
</comment>
<dbReference type="OrthoDB" id="342531at2759"/>
<dbReference type="GO" id="GO:0006355">
    <property type="term" value="P:regulation of DNA-templated transcription"/>
    <property type="evidence" value="ECO:0007669"/>
    <property type="project" value="InterPro"/>
</dbReference>
<dbReference type="AlphaFoldDB" id="A0A550CAL6"/>
<feature type="compositionally biased region" description="Acidic residues" evidence="4">
    <location>
        <begin position="654"/>
        <end position="670"/>
    </location>
</feature>
<feature type="region of interest" description="Disordered" evidence="4">
    <location>
        <begin position="1112"/>
        <end position="1159"/>
    </location>
</feature>
<dbReference type="PANTHER" id="PTHR13213">
    <property type="entry name" value="MYB-BINDING PROTEIN 1A FAMILY MEMBER"/>
    <property type="match status" value="1"/>
</dbReference>
<feature type="compositionally biased region" description="Acidic residues" evidence="4">
    <location>
        <begin position="50"/>
        <end position="63"/>
    </location>
</feature>
<dbReference type="PANTHER" id="PTHR13213:SF2">
    <property type="entry name" value="MYB-BINDING PROTEIN 1A"/>
    <property type="match status" value="1"/>
</dbReference>
<accession>A0A550CAL6</accession>
<dbReference type="SUPFAM" id="SSF48371">
    <property type="entry name" value="ARM repeat"/>
    <property type="match status" value="1"/>
</dbReference>
<sequence>MSTTLPLFWRLSSASKKERLDASVKLIDALEKFQAQHTVTVKDAGVSSEEPSDDEEDADESDGLDALNAQDVSYSIRRLVRGLASPRESSRLGFAVALTELLSRIDTVTCAQITALIMDSSKPQGSVSGQEERDLLFARLFGFTSVIQSGLLTRTKPLPSSASASVVSSLESYQEVLLALFELGEKKAWLRESAWWTIGMALDALKTSEVAWQEEARDWTIGQVYAEREDWSPEKVAITLKLQRLYPTVSWKKHLSPVFKNPDLLNNTNLPVIARIIKDTRDEEDEDEVPKSQAGNWKPQLHFVWDLMLAELLPTDGSHATSSGSFQEFFRVVVDDSLFSATASPHRKYWGFQVFQKALPRVDANTMPMLFTRNLMRSWINHLSHKDRYLHKIALQVATDVQSFVKSNPHLGFALILQLTGVNGSTQFDKLTHTKTVETILTSMDEAGIKTYIDHLLEQVNSSDKTDVQAINSTRAWIIEQLTSLIRNGAIPKQESWIQTILDWFTIHGLFTIKKKSEKSAFLALHTVPSPPFSDALRKSCRERLMTCLADLTSQTITVKTEDGKTSKLSGTTSDGEFLIVRILGHIATLEQDTKHLASLADGDDEEQQLRTKAKEIMGKLQKLEDNDAAKGAQLLLAVTLLQRYCSVDGGASADEDNDDEQVADTDDLETSANSDEPPAVDVLVDTIIGFLEKGNAYLRACGNKAFALLTGVVQESTVDLILTQLERRDPTAGDDDDDEMEVDEEGEGEDEEEEEEESEEDEEDDDSDEGEDDAETLELRNKIEEALRVNGIEPANEDDDPASGKKKADVDAQREATHFKNRVLDLVDVFFRQQSTSPLVIRLLLPLSDLIVSSGPDEQQLADKAKGIIRARIGKAKDTPSSPDVDAVKTALADVHSRARRVRSPDHLSTLSIVSMYLAKTALHMGAEDAVVETYKESLTDFLTRKNSSLNTSFFQEIIRRHVAVGWRLRTETLELSSQAVNAYRRCQAYQLVQTLLNQMPSLTLAHDDVAAFMDLLQNSLSETISGACDGTINITATQLKELLKLAHSAARQSQKLPASVKTVWSPSTWTQLSARLTASDKFKASTGLHKACQQIAQLTGGAATQSSATKITPASTSAPIVNGVDKKAKSSKRKAEEAAGSEKPKRKKGKKDKPNVD</sequence>
<keyword evidence="6" id="KW-1185">Reference proteome</keyword>
<feature type="region of interest" description="Disordered" evidence="4">
    <location>
        <begin position="41"/>
        <end position="64"/>
    </location>
</feature>
<feature type="region of interest" description="Disordered" evidence="4">
    <location>
        <begin position="650"/>
        <end position="678"/>
    </location>
</feature>
<proteinExistence type="inferred from homology"/>
<evidence type="ECO:0000313" key="5">
    <source>
        <dbReference type="EMBL" id="TRM61838.1"/>
    </source>
</evidence>
<comment type="caution">
    <text evidence="5">The sequence shown here is derived from an EMBL/GenBank/DDBJ whole genome shotgun (WGS) entry which is preliminary data.</text>
</comment>
<evidence type="ECO:0000256" key="2">
    <source>
        <dbReference type="ARBA" id="ARBA00006809"/>
    </source>
</evidence>
<feature type="compositionally biased region" description="Acidic residues" evidence="4">
    <location>
        <begin position="733"/>
        <end position="777"/>
    </location>
</feature>
<dbReference type="Pfam" id="PF04931">
    <property type="entry name" value="DNA_pol_phi"/>
    <property type="match status" value="1"/>
</dbReference>
<reference evidence="5 6" key="1">
    <citation type="journal article" date="2019" name="New Phytol.">
        <title>Comparative genomics reveals unique wood-decay strategies and fruiting body development in the Schizophyllaceae.</title>
        <authorList>
            <person name="Almasi E."/>
            <person name="Sahu N."/>
            <person name="Krizsan K."/>
            <person name="Balint B."/>
            <person name="Kovacs G.M."/>
            <person name="Kiss B."/>
            <person name="Cseklye J."/>
            <person name="Drula E."/>
            <person name="Henrissat B."/>
            <person name="Nagy I."/>
            <person name="Chovatia M."/>
            <person name="Adam C."/>
            <person name="LaButti K."/>
            <person name="Lipzen A."/>
            <person name="Riley R."/>
            <person name="Grigoriev I.V."/>
            <person name="Nagy L.G."/>
        </authorList>
    </citation>
    <scope>NUCLEOTIDE SEQUENCE [LARGE SCALE GENOMIC DNA]</scope>
    <source>
        <strain evidence="5 6">NL-1724</strain>
    </source>
</reference>
<dbReference type="STRING" id="97359.A0A550CAL6"/>
<feature type="compositionally biased region" description="Basic and acidic residues" evidence="4">
    <location>
        <begin position="803"/>
        <end position="812"/>
    </location>
</feature>
<feature type="compositionally biased region" description="Polar residues" evidence="4">
    <location>
        <begin position="1112"/>
        <end position="1121"/>
    </location>
</feature>
<protein>
    <submittedName>
        <fullName evidence="5">DNA polymerase phi-domain-containing protein</fullName>
    </submittedName>
</protein>
<dbReference type="InterPro" id="IPR007015">
    <property type="entry name" value="DNA_pol_V/MYBBP1A"/>
</dbReference>
<dbReference type="EMBL" id="VDMD01000015">
    <property type="protein sequence ID" value="TRM61838.1"/>
    <property type="molecule type" value="Genomic_DNA"/>
</dbReference>
<dbReference type="GO" id="GO:0005730">
    <property type="term" value="C:nucleolus"/>
    <property type="evidence" value="ECO:0007669"/>
    <property type="project" value="InterPro"/>
</dbReference>
<evidence type="ECO:0000313" key="6">
    <source>
        <dbReference type="Proteomes" id="UP000320762"/>
    </source>
</evidence>
<feature type="region of interest" description="Disordered" evidence="4">
    <location>
        <begin position="725"/>
        <end position="812"/>
    </location>
</feature>
<dbReference type="InterPro" id="IPR016024">
    <property type="entry name" value="ARM-type_fold"/>
</dbReference>
<evidence type="ECO:0000256" key="4">
    <source>
        <dbReference type="SAM" id="MobiDB-lite"/>
    </source>
</evidence>